<gene>
    <name evidence="3" type="ORF">FHX46_005121</name>
</gene>
<dbReference type="Proteomes" id="UP000754495">
    <property type="component" value="Unassembled WGS sequence"/>
</dbReference>
<dbReference type="InterPro" id="IPR012551">
    <property type="entry name" value="DUF1707_SHOCT-like"/>
</dbReference>
<evidence type="ECO:0000259" key="2">
    <source>
        <dbReference type="Pfam" id="PF08044"/>
    </source>
</evidence>
<feature type="transmembrane region" description="Helical" evidence="1">
    <location>
        <begin position="103"/>
        <end position="122"/>
    </location>
</feature>
<keyword evidence="1" id="KW-1133">Transmembrane helix</keyword>
<dbReference type="RefSeq" id="WP_167119968.1">
    <property type="nucleotide sequence ID" value="NZ_JAANOU010000001.1"/>
</dbReference>
<feature type="domain" description="DUF1707" evidence="2">
    <location>
        <begin position="8"/>
        <end position="60"/>
    </location>
</feature>
<dbReference type="EMBL" id="JAANOU010000001">
    <property type="protein sequence ID" value="NIH82591.1"/>
    <property type="molecule type" value="Genomic_DNA"/>
</dbReference>
<accession>A0ABX0T038</accession>
<protein>
    <recommendedName>
        <fullName evidence="2">DUF1707 domain-containing protein</fullName>
    </recommendedName>
</protein>
<evidence type="ECO:0000313" key="3">
    <source>
        <dbReference type="EMBL" id="NIH82591.1"/>
    </source>
</evidence>
<sequence>MNTPSKRIRAADQDRERVAARLQQAGGEGRLSLAETEDRMGAAYAATYLDELAELTQDLPRPAPAEPAKPPRFPVPLRVHAAVVALLSVLLVVRFVASGAPFFWPAVPLFWLGVSLLAHAAIRYRRRAVPY</sequence>
<evidence type="ECO:0000313" key="4">
    <source>
        <dbReference type="Proteomes" id="UP000754495"/>
    </source>
</evidence>
<dbReference type="Pfam" id="PF08044">
    <property type="entry name" value="DUF1707"/>
    <property type="match status" value="1"/>
</dbReference>
<reference evidence="3 4" key="1">
    <citation type="submission" date="2020-03" db="EMBL/GenBank/DDBJ databases">
        <title>Sequencing the genomes of 1000 actinobacteria strains.</title>
        <authorList>
            <person name="Klenk H.-P."/>
        </authorList>
    </citation>
    <scope>NUCLEOTIDE SEQUENCE [LARGE SCALE GENOMIC DNA]</scope>
    <source>
        <strain evidence="3 4">DSM 45668</strain>
    </source>
</reference>
<keyword evidence="1" id="KW-0812">Transmembrane</keyword>
<proteinExistence type="predicted"/>
<evidence type="ECO:0000256" key="1">
    <source>
        <dbReference type="SAM" id="Phobius"/>
    </source>
</evidence>
<feature type="transmembrane region" description="Helical" evidence="1">
    <location>
        <begin position="79"/>
        <end position="97"/>
    </location>
</feature>
<name>A0ABX0T038_9PSEU</name>
<comment type="caution">
    <text evidence="3">The sequence shown here is derived from an EMBL/GenBank/DDBJ whole genome shotgun (WGS) entry which is preliminary data.</text>
</comment>
<organism evidence="3 4">
    <name type="scientific">Amycolatopsis viridis</name>
    <dbReference type="NCBI Taxonomy" id="185678"/>
    <lineage>
        <taxon>Bacteria</taxon>
        <taxon>Bacillati</taxon>
        <taxon>Actinomycetota</taxon>
        <taxon>Actinomycetes</taxon>
        <taxon>Pseudonocardiales</taxon>
        <taxon>Pseudonocardiaceae</taxon>
        <taxon>Amycolatopsis</taxon>
    </lineage>
</organism>
<keyword evidence="4" id="KW-1185">Reference proteome</keyword>
<keyword evidence="1" id="KW-0472">Membrane</keyword>